<comment type="subcellular location">
    <subcellularLocation>
        <location evidence="1">Cell envelope</location>
    </subcellularLocation>
</comment>
<feature type="chain" id="PRO_5046557182" evidence="5">
    <location>
        <begin position="22"/>
        <end position="399"/>
    </location>
</feature>
<evidence type="ECO:0000256" key="3">
    <source>
        <dbReference type="ARBA" id="ARBA00022729"/>
    </source>
</evidence>
<comment type="caution">
    <text evidence="7">The sequence shown here is derived from an EMBL/GenBank/DDBJ whole genome shotgun (WGS) entry which is preliminary data.</text>
</comment>
<accession>A0ABW0QZC6</accession>
<dbReference type="EMBL" id="JBHSNC010000024">
    <property type="protein sequence ID" value="MFC5529432.1"/>
    <property type="molecule type" value="Genomic_DNA"/>
</dbReference>
<dbReference type="PANTHER" id="PTHR46847">
    <property type="entry name" value="D-ALLOSE-BINDING PERIPLASMIC PROTEIN-RELATED"/>
    <property type="match status" value="1"/>
</dbReference>
<feature type="region of interest" description="Disordered" evidence="4">
    <location>
        <begin position="27"/>
        <end position="55"/>
    </location>
</feature>
<feature type="signal peptide" evidence="5">
    <location>
        <begin position="1"/>
        <end position="21"/>
    </location>
</feature>
<dbReference type="PROSITE" id="PS51257">
    <property type="entry name" value="PROKAR_LIPOPROTEIN"/>
    <property type="match status" value="1"/>
</dbReference>
<dbReference type="Gene3D" id="3.40.50.2300">
    <property type="match status" value="2"/>
</dbReference>
<sequence>MKNKTSLILVVLILMLSMSLAACGKKSESSGGASQSAAASPEASGDSAAKQGPNPADELEKLMTKVLTKGPNGEVPVSADTLEITSEDIAKLKEKKITAAIAMHYMGNDWSTTQVSAIKEEMARLGIEIIGVTDGNFKPEKQTSDIETLLAKKPDILLSIPTDGVAMAPIFKKAAEQGTKIVFMAQAADGMKAGQDYVTIVSPDDYGNGAASAHMMARELGGKGKIGIIYHEADYPTTKIRYQAFSDVIKQYPGIEVVEEQGVAGPDFAGDAEKAASAFLIKHPDLKGIWGVWDIPAEGIMAAARNSGREDLVITTIDLGKNVAIEMAKGGMIKGLGAQGVYQAGIAEAKAGALAVLGKEVPPFLVVNGIPVDKDNLLASWKKVYNVDAPKEVADAMNK</sequence>
<dbReference type="Pfam" id="PF13407">
    <property type="entry name" value="Peripla_BP_4"/>
    <property type="match status" value="1"/>
</dbReference>
<name>A0ABW0QZC6_9BACL</name>
<dbReference type="PANTHER" id="PTHR46847:SF1">
    <property type="entry name" value="D-ALLOSE-BINDING PERIPLASMIC PROTEIN-RELATED"/>
    <property type="match status" value="1"/>
</dbReference>
<comment type="similarity">
    <text evidence="2">Belongs to the bacterial solute-binding protein 2 family.</text>
</comment>
<keyword evidence="8" id="KW-1185">Reference proteome</keyword>
<dbReference type="CDD" id="cd06316">
    <property type="entry name" value="PBP1_ABC_sugar_binding-like"/>
    <property type="match status" value="1"/>
</dbReference>
<keyword evidence="3 5" id="KW-0732">Signal</keyword>
<evidence type="ECO:0000313" key="8">
    <source>
        <dbReference type="Proteomes" id="UP001596108"/>
    </source>
</evidence>
<dbReference type="Proteomes" id="UP001596108">
    <property type="component" value="Unassembled WGS sequence"/>
</dbReference>
<evidence type="ECO:0000313" key="7">
    <source>
        <dbReference type="EMBL" id="MFC5529432.1"/>
    </source>
</evidence>
<evidence type="ECO:0000256" key="2">
    <source>
        <dbReference type="ARBA" id="ARBA00007639"/>
    </source>
</evidence>
<gene>
    <name evidence="7" type="ORF">ACFPQ4_08215</name>
</gene>
<dbReference type="SUPFAM" id="SSF53822">
    <property type="entry name" value="Periplasmic binding protein-like I"/>
    <property type="match status" value="1"/>
</dbReference>
<organism evidence="7 8">
    <name type="scientific">Cohnella yongneupensis</name>
    <dbReference type="NCBI Taxonomy" id="425006"/>
    <lineage>
        <taxon>Bacteria</taxon>
        <taxon>Bacillati</taxon>
        <taxon>Bacillota</taxon>
        <taxon>Bacilli</taxon>
        <taxon>Bacillales</taxon>
        <taxon>Paenibacillaceae</taxon>
        <taxon>Cohnella</taxon>
    </lineage>
</organism>
<protein>
    <submittedName>
        <fullName evidence="7">Substrate-binding domain-containing protein</fullName>
    </submittedName>
</protein>
<dbReference type="InterPro" id="IPR025997">
    <property type="entry name" value="SBP_2_dom"/>
</dbReference>
<feature type="compositionally biased region" description="Low complexity" evidence="4">
    <location>
        <begin position="27"/>
        <end position="45"/>
    </location>
</feature>
<evidence type="ECO:0000259" key="6">
    <source>
        <dbReference type="Pfam" id="PF13407"/>
    </source>
</evidence>
<evidence type="ECO:0000256" key="5">
    <source>
        <dbReference type="SAM" id="SignalP"/>
    </source>
</evidence>
<reference evidence="8" key="1">
    <citation type="journal article" date="2019" name="Int. J. Syst. Evol. Microbiol.">
        <title>The Global Catalogue of Microorganisms (GCM) 10K type strain sequencing project: providing services to taxonomists for standard genome sequencing and annotation.</title>
        <authorList>
            <consortium name="The Broad Institute Genomics Platform"/>
            <consortium name="The Broad Institute Genome Sequencing Center for Infectious Disease"/>
            <person name="Wu L."/>
            <person name="Ma J."/>
        </authorList>
    </citation>
    <scope>NUCLEOTIDE SEQUENCE [LARGE SCALE GENOMIC DNA]</scope>
    <source>
        <strain evidence="8">CGMCC 1.18578</strain>
    </source>
</reference>
<feature type="domain" description="Periplasmic binding protein" evidence="6">
    <location>
        <begin position="100"/>
        <end position="359"/>
    </location>
</feature>
<dbReference type="InterPro" id="IPR028082">
    <property type="entry name" value="Peripla_BP_I"/>
</dbReference>
<evidence type="ECO:0000256" key="4">
    <source>
        <dbReference type="SAM" id="MobiDB-lite"/>
    </source>
</evidence>
<evidence type="ECO:0000256" key="1">
    <source>
        <dbReference type="ARBA" id="ARBA00004196"/>
    </source>
</evidence>
<proteinExistence type="inferred from homology"/>
<dbReference type="RefSeq" id="WP_378111304.1">
    <property type="nucleotide sequence ID" value="NZ_JBHSNC010000024.1"/>
</dbReference>